<dbReference type="Pfam" id="PF03455">
    <property type="entry name" value="dDENN"/>
    <property type="match status" value="1"/>
</dbReference>
<dbReference type="EMBL" id="JAFCMP010000109">
    <property type="protein sequence ID" value="KAG5186620.1"/>
    <property type="molecule type" value="Genomic_DNA"/>
</dbReference>
<comment type="caution">
    <text evidence="2">The sequence shown here is derived from an EMBL/GenBank/DDBJ whole genome shotgun (WGS) entry which is preliminary data.</text>
</comment>
<gene>
    <name evidence="2" type="ORF">JKP88DRAFT_309416</name>
</gene>
<evidence type="ECO:0000313" key="3">
    <source>
        <dbReference type="Proteomes" id="UP000664859"/>
    </source>
</evidence>
<proteinExistence type="predicted"/>
<accession>A0A835Z7Z8</accession>
<dbReference type="Proteomes" id="UP000664859">
    <property type="component" value="Unassembled WGS sequence"/>
</dbReference>
<organism evidence="2 3">
    <name type="scientific">Tribonema minus</name>
    <dbReference type="NCBI Taxonomy" id="303371"/>
    <lineage>
        <taxon>Eukaryota</taxon>
        <taxon>Sar</taxon>
        <taxon>Stramenopiles</taxon>
        <taxon>Ochrophyta</taxon>
        <taxon>PX clade</taxon>
        <taxon>Xanthophyceae</taxon>
        <taxon>Tribonematales</taxon>
        <taxon>Tribonemataceae</taxon>
        <taxon>Tribonema</taxon>
    </lineage>
</organism>
<feature type="domain" description="dDENN" evidence="1">
    <location>
        <begin position="1"/>
        <end position="48"/>
    </location>
</feature>
<reference evidence="2" key="1">
    <citation type="submission" date="2021-02" db="EMBL/GenBank/DDBJ databases">
        <title>First Annotated Genome of the Yellow-green Alga Tribonema minus.</title>
        <authorList>
            <person name="Mahan K.M."/>
        </authorList>
    </citation>
    <scope>NUCLEOTIDE SEQUENCE</scope>
    <source>
        <strain evidence="2">UTEX B ZZ1240</strain>
    </source>
</reference>
<protein>
    <recommendedName>
        <fullName evidence="1">dDENN domain-containing protein</fullName>
    </recommendedName>
</protein>
<dbReference type="InterPro" id="IPR005112">
    <property type="entry name" value="dDENN_dom"/>
</dbReference>
<sequence>MEDFLATVAPSVRPFLERITTTQMFWVLVQQLLESSERDDQLVFFEECVTVLRNRQAGAVAICGRTYEDAAGGAGPTPGDTPMPLLDEVRLKRTDLYPGSSAAGVSLGTPMATPVTARQAFAAGTNGGAGSAASTVPAASSRRPQSMRLAMVMSALEPELSPMDSTAPPLVIPGPTKLGLPARDAAAVYSYANGWPTPLNRDLLRTPPEALPAVVLKLQTYSLAYRELHGRRQHGRGAPLGTSLMYG</sequence>
<keyword evidence="3" id="KW-1185">Reference proteome</keyword>
<evidence type="ECO:0000259" key="1">
    <source>
        <dbReference type="Pfam" id="PF03455"/>
    </source>
</evidence>
<name>A0A835Z7Z8_9STRA</name>
<dbReference type="AlphaFoldDB" id="A0A835Z7Z8"/>
<evidence type="ECO:0000313" key="2">
    <source>
        <dbReference type="EMBL" id="KAG5186620.1"/>
    </source>
</evidence>